<accession>A0A7C0TZH2</accession>
<organism evidence="1">
    <name type="scientific">Thermococcus litoralis</name>
    <dbReference type="NCBI Taxonomy" id="2265"/>
    <lineage>
        <taxon>Archaea</taxon>
        <taxon>Methanobacteriati</taxon>
        <taxon>Methanobacteriota</taxon>
        <taxon>Thermococci</taxon>
        <taxon>Thermococcales</taxon>
        <taxon>Thermococcaceae</taxon>
        <taxon>Thermococcus</taxon>
    </lineage>
</organism>
<gene>
    <name evidence="1" type="ORF">ENF72_04605</name>
</gene>
<name>A0A7C0TZH2_THELI</name>
<reference evidence="1" key="1">
    <citation type="journal article" date="2020" name="mSystems">
        <title>Genome- and Community-Level Interaction Insights into Carbon Utilization and Element Cycling Functions of Hydrothermarchaeota in Hydrothermal Sediment.</title>
        <authorList>
            <person name="Zhou Z."/>
            <person name="Liu Y."/>
            <person name="Xu W."/>
            <person name="Pan J."/>
            <person name="Luo Z.H."/>
            <person name="Li M."/>
        </authorList>
    </citation>
    <scope>NUCLEOTIDE SEQUENCE [LARGE SCALE GENOMIC DNA]</scope>
    <source>
        <strain evidence="1">HyVt-151</strain>
    </source>
</reference>
<dbReference type="Proteomes" id="UP000886210">
    <property type="component" value="Unassembled WGS sequence"/>
</dbReference>
<dbReference type="InterPro" id="IPR053615">
    <property type="entry name" value="PCNA-interact_regulator"/>
</dbReference>
<protein>
    <submittedName>
        <fullName evidence="1">Uncharacterized protein</fullName>
    </submittedName>
</protein>
<dbReference type="EMBL" id="DQYG01000197">
    <property type="protein sequence ID" value="HDD31877.1"/>
    <property type="molecule type" value="Genomic_DNA"/>
</dbReference>
<dbReference type="NCBIfam" id="NF041142">
    <property type="entry name" value="PCNA_Inhib"/>
    <property type="match status" value="1"/>
</dbReference>
<sequence>MDKKLDEFINGSIKIRGENKGKVSKKKRLKSTKLDRFLPDEHINYFKALRIGSKRIQRIKIVEVQDD</sequence>
<comment type="caution">
    <text evidence="1">The sequence shown here is derived from an EMBL/GenBank/DDBJ whole genome shotgun (WGS) entry which is preliminary data.</text>
</comment>
<dbReference type="AlphaFoldDB" id="A0A7C0TZH2"/>
<proteinExistence type="predicted"/>
<evidence type="ECO:0000313" key="1">
    <source>
        <dbReference type="EMBL" id="HDD31877.1"/>
    </source>
</evidence>